<evidence type="ECO:0000256" key="3">
    <source>
        <dbReference type="ARBA" id="ARBA00022801"/>
    </source>
</evidence>
<comment type="caution">
    <text evidence="8">The sequence shown here is derived from an EMBL/GenBank/DDBJ whole genome shotgun (WGS) entry which is preliminary data.</text>
</comment>
<dbReference type="EMBL" id="VSSQ01032666">
    <property type="protein sequence ID" value="MPM83999.1"/>
    <property type="molecule type" value="Genomic_DNA"/>
</dbReference>
<gene>
    <name evidence="8" type="primary">nagA_28</name>
    <name evidence="8" type="ORF">SDC9_131069</name>
</gene>
<dbReference type="EC" id="3.2.1.49" evidence="8"/>
<dbReference type="Gene3D" id="3.40.50.720">
    <property type="entry name" value="NAD(P)-binding Rossmann-like Domain"/>
    <property type="match status" value="1"/>
</dbReference>
<accession>A0A645D469</accession>
<evidence type="ECO:0000256" key="5">
    <source>
        <dbReference type="ARBA" id="ARBA00023295"/>
    </source>
</evidence>
<name>A0A645D469_9ZZZZ</name>
<evidence type="ECO:0000313" key="8">
    <source>
        <dbReference type="EMBL" id="MPM83999.1"/>
    </source>
</evidence>
<dbReference type="Gene3D" id="3.30.360.10">
    <property type="entry name" value="Dihydrodipicolinate Reductase, domain 2"/>
    <property type="match status" value="1"/>
</dbReference>
<dbReference type="AlphaFoldDB" id="A0A645D469"/>
<dbReference type="InterPro" id="IPR036291">
    <property type="entry name" value="NAD(P)-bd_dom_sf"/>
</dbReference>
<evidence type="ECO:0000256" key="2">
    <source>
        <dbReference type="ARBA" id="ARBA00009329"/>
    </source>
</evidence>
<dbReference type="InterPro" id="IPR000683">
    <property type="entry name" value="Gfo/Idh/MocA-like_OxRdtase_N"/>
</dbReference>
<protein>
    <submittedName>
        <fullName evidence="8">Alpha-N-acetylgalactosaminidase</fullName>
        <ecNumber evidence="8">3.2.1.49</ecNumber>
    </submittedName>
</protein>
<proteinExistence type="inferred from homology"/>
<keyword evidence="3 8" id="KW-0378">Hydrolase</keyword>
<evidence type="ECO:0000256" key="1">
    <source>
        <dbReference type="ARBA" id="ARBA00001911"/>
    </source>
</evidence>
<feature type="domain" description="Glycosyl hydrolase 109 C-terminal" evidence="7">
    <location>
        <begin position="138"/>
        <end position="303"/>
    </location>
</feature>
<comment type="cofactor">
    <cofactor evidence="1">
        <name>NAD(+)</name>
        <dbReference type="ChEBI" id="CHEBI:57540"/>
    </cofactor>
</comment>
<reference evidence="8" key="1">
    <citation type="submission" date="2019-08" db="EMBL/GenBank/DDBJ databases">
        <authorList>
            <person name="Kucharzyk K."/>
            <person name="Murdoch R.W."/>
            <person name="Higgins S."/>
            <person name="Loffler F."/>
        </authorList>
    </citation>
    <scope>NUCLEOTIDE SEQUENCE</scope>
</reference>
<keyword evidence="5 8" id="KW-0326">Glycosidase</keyword>
<dbReference type="GO" id="GO:0000166">
    <property type="term" value="F:nucleotide binding"/>
    <property type="evidence" value="ECO:0007669"/>
    <property type="project" value="InterPro"/>
</dbReference>
<dbReference type="InterPro" id="IPR050463">
    <property type="entry name" value="Gfo/Idh/MocA_oxidrdct_glycsds"/>
</dbReference>
<evidence type="ECO:0000256" key="4">
    <source>
        <dbReference type="ARBA" id="ARBA00023027"/>
    </source>
</evidence>
<evidence type="ECO:0000259" key="6">
    <source>
        <dbReference type="Pfam" id="PF01408"/>
    </source>
</evidence>
<sequence length="402" mass="45277">MKKKLKVGFIGVGNRGQSLMSNLGFVENTVVTAVCDLCESRVAECVKQCTEKYGVECSGFTDYRELIDKADIDAVIIASTWLTHIPTAVYAMKKGIYVGMEVGPAGSVDECRRLVHAHEETGTHLFLLENCCWGRYEMFVLNLIRKGMLGELIYLAGAYQHDCRELLYKEYSGERPFAERYLHKIRNMEGYPTHELAPLAKYIGVNAGNRFMTLSASSTKARGFQKYYKETTGKDFEGIYRQGDVVNTLITCACGETITLTYDTSLPRPYSRGLRVQGTNGLWMEDNHSVYIEGRSPKDAWEKDDDYLTEFDHPLWKKSLEEGVKGGHGGMDYLMLEAFCYYARNNMRPPLDVYDAASYISISCLVEQSLSLGGTAISIPDFTDGKWVIKRAADENDYDVNV</sequence>
<keyword evidence="4" id="KW-0520">NAD</keyword>
<comment type="similarity">
    <text evidence="2">Belongs to the Gfo/Idh/MocA family. Glycosyl hydrolase 109 subfamily.</text>
</comment>
<dbReference type="SUPFAM" id="SSF51735">
    <property type="entry name" value="NAD(P)-binding Rossmann-fold domains"/>
    <property type="match status" value="1"/>
</dbReference>
<dbReference type="PANTHER" id="PTHR43818">
    <property type="entry name" value="BCDNA.GH03377"/>
    <property type="match status" value="1"/>
</dbReference>
<feature type="domain" description="Gfo/Idh/MocA-like oxidoreductase N-terminal" evidence="6">
    <location>
        <begin position="5"/>
        <end position="125"/>
    </location>
</feature>
<dbReference type="InterPro" id="IPR049303">
    <property type="entry name" value="Glyco_hydro_109_C"/>
</dbReference>
<evidence type="ECO:0000259" key="7">
    <source>
        <dbReference type="Pfam" id="PF21252"/>
    </source>
</evidence>
<dbReference type="PANTHER" id="PTHR43818:SF1">
    <property type="entry name" value="GLYCOSYL HYDROLASE FAMILY 109 PROTEIN"/>
    <property type="match status" value="1"/>
</dbReference>
<organism evidence="8">
    <name type="scientific">bioreactor metagenome</name>
    <dbReference type="NCBI Taxonomy" id="1076179"/>
    <lineage>
        <taxon>unclassified sequences</taxon>
        <taxon>metagenomes</taxon>
        <taxon>ecological metagenomes</taxon>
    </lineage>
</organism>
<dbReference type="Pfam" id="PF21252">
    <property type="entry name" value="Glyco_hydro_109_C"/>
    <property type="match status" value="1"/>
</dbReference>
<dbReference type="GO" id="GO:0008456">
    <property type="term" value="F:alpha-N-acetylgalactosaminidase activity"/>
    <property type="evidence" value="ECO:0007669"/>
    <property type="project" value="UniProtKB-EC"/>
</dbReference>
<dbReference type="Pfam" id="PF01408">
    <property type="entry name" value="GFO_IDH_MocA"/>
    <property type="match status" value="1"/>
</dbReference>